<dbReference type="STRING" id="200361.A0A453PQB4"/>
<accession>A0A453PQB4</accession>
<dbReference type="Gramene" id="AET6Gv20807200.1">
    <property type="protein sequence ID" value="AET6Gv20807200.1"/>
    <property type="gene ID" value="AET6Gv20807200"/>
</dbReference>
<dbReference type="Proteomes" id="UP000015105">
    <property type="component" value="Chromosome 6D"/>
</dbReference>
<evidence type="ECO:0000256" key="1">
    <source>
        <dbReference type="SAM" id="MobiDB-lite"/>
    </source>
</evidence>
<sequence length="202" mass="21642">MFSSQSLSRVNNIRTTLINVQKGNQSVASFFATMRGLADELAAAGKPIQDDELMSYIFHGLDQDYQPLVSALDARVTPVTLDELFAMLSNCDQRMAQYHGSGVGFKSSANSAFRGRGGGSRSRPSPRGKGRFGSGGGGYSNNPRGGGRSGNSKGRCGGGSSRSRPDLPRFQICGKPGHTAKDCWYRYEEDGGDSSQDEEKVV</sequence>
<reference evidence="2" key="3">
    <citation type="journal article" date="2017" name="Nature">
        <title>Genome sequence of the progenitor of the wheat D genome Aegilops tauschii.</title>
        <authorList>
            <person name="Luo M.C."/>
            <person name="Gu Y.Q."/>
            <person name="Puiu D."/>
            <person name="Wang H."/>
            <person name="Twardziok S.O."/>
            <person name="Deal K.R."/>
            <person name="Huo N."/>
            <person name="Zhu T."/>
            <person name="Wang L."/>
            <person name="Wang Y."/>
            <person name="McGuire P.E."/>
            <person name="Liu S."/>
            <person name="Long H."/>
            <person name="Ramasamy R.K."/>
            <person name="Rodriguez J.C."/>
            <person name="Van S.L."/>
            <person name="Yuan L."/>
            <person name="Wang Z."/>
            <person name="Xia Z."/>
            <person name="Xiao L."/>
            <person name="Anderson O.D."/>
            <person name="Ouyang S."/>
            <person name="Liang Y."/>
            <person name="Zimin A.V."/>
            <person name="Pertea G."/>
            <person name="Qi P."/>
            <person name="Bennetzen J.L."/>
            <person name="Dai X."/>
            <person name="Dawson M.W."/>
            <person name="Muller H.G."/>
            <person name="Kugler K."/>
            <person name="Rivarola-Duarte L."/>
            <person name="Spannagl M."/>
            <person name="Mayer K.F.X."/>
            <person name="Lu F.H."/>
            <person name="Bevan M.W."/>
            <person name="Leroy P."/>
            <person name="Li P."/>
            <person name="You F.M."/>
            <person name="Sun Q."/>
            <person name="Liu Z."/>
            <person name="Lyons E."/>
            <person name="Wicker T."/>
            <person name="Salzberg S.L."/>
            <person name="Devos K.M."/>
            <person name="Dvorak J."/>
        </authorList>
    </citation>
    <scope>NUCLEOTIDE SEQUENCE [LARGE SCALE GENOMIC DNA]</scope>
    <source>
        <strain evidence="2">cv. AL8/78</strain>
    </source>
</reference>
<evidence type="ECO:0008006" key="4">
    <source>
        <dbReference type="Google" id="ProtNLM"/>
    </source>
</evidence>
<reference evidence="2" key="4">
    <citation type="submission" date="2019-03" db="UniProtKB">
        <authorList>
            <consortium name="EnsemblPlants"/>
        </authorList>
    </citation>
    <scope>IDENTIFICATION</scope>
</reference>
<dbReference type="PANTHER" id="PTHR47481">
    <property type="match status" value="1"/>
</dbReference>
<dbReference type="PANTHER" id="PTHR47481:SF31">
    <property type="entry name" value="OS01G0873500 PROTEIN"/>
    <property type="match status" value="1"/>
</dbReference>
<evidence type="ECO:0000313" key="2">
    <source>
        <dbReference type="EnsemblPlants" id="AET6Gv20807200.1"/>
    </source>
</evidence>
<reference evidence="3" key="1">
    <citation type="journal article" date="2014" name="Science">
        <title>Ancient hybridizations among the ancestral genomes of bread wheat.</title>
        <authorList>
            <consortium name="International Wheat Genome Sequencing Consortium,"/>
            <person name="Marcussen T."/>
            <person name="Sandve S.R."/>
            <person name="Heier L."/>
            <person name="Spannagl M."/>
            <person name="Pfeifer M."/>
            <person name="Jakobsen K.S."/>
            <person name="Wulff B.B."/>
            <person name="Steuernagel B."/>
            <person name="Mayer K.F."/>
            <person name="Olsen O.A."/>
        </authorList>
    </citation>
    <scope>NUCLEOTIDE SEQUENCE [LARGE SCALE GENOMIC DNA]</scope>
    <source>
        <strain evidence="3">cv. AL8/78</strain>
    </source>
</reference>
<evidence type="ECO:0000313" key="3">
    <source>
        <dbReference type="Proteomes" id="UP000015105"/>
    </source>
</evidence>
<proteinExistence type="predicted"/>
<keyword evidence="3" id="KW-1185">Reference proteome</keyword>
<dbReference type="EnsemblPlants" id="AET6Gv20807200.1">
    <property type="protein sequence ID" value="AET6Gv20807200.1"/>
    <property type="gene ID" value="AET6Gv20807200"/>
</dbReference>
<reference evidence="2" key="5">
    <citation type="journal article" date="2021" name="G3 (Bethesda)">
        <title>Aegilops tauschii genome assembly Aet v5.0 features greater sequence contiguity and improved annotation.</title>
        <authorList>
            <person name="Wang L."/>
            <person name="Zhu T."/>
            <person name="Rodriguez J.C."/>
            <person name="Deal K.R."/>
            <person name="Dubcovsky J."/>
            <person name="McGuire P.E."/>
            <person name="Lux T."/>
            <person name="Spannagl M."/>
            <person name="Mayer K.F.X."/>
            <person name="Baldrich P."/>
            <person name="Meyers B.C."/>
            <person name="Huo N."/>
            <person name="Gu Y.Q."/>
            <person name="Zhou H."/>
            <person name="Devos K.M."/>
            <person name="Bennetzen J.L."/>
            <person name="Unver T."/>
            <person name="Budak H."/>
            <person name="Gulick P.J."/>
            <person name="Galiba G."/>
            <person name="Kalapos B."/>
            <person name="Nelson D.R."/>
            <person name="Li P."/>
            <person name="You F.M."/>
            <person name="Luo M.C."/>
            <person name="Dvorak J."/>
        </authorList>
    </citation>
    <scope>NUCLEOTIDE SEQUENCE [LARGE SCALE GENOMIC DNA]</scope>
    <source>
        <strain evidence="2">cv. AL8/78</strain>
    </source>
</reference>
<organism evidence="2 3">
    <name type="scientific">Aegilops tauschii subsp. strangulata</name>
    <name type="common">Goatgrass</name>
    <dbReference type="NCBI Taxonomy" id="200361"/>
    <lineage>
        <taxon>Eukaryota</taxon>
        <taxon>Viridiplantae</taxon>
        <taxon>Streptophyta</taxon>
        <taxon>Embryophyta</taxon>
        <taxon>Tracheophyta</taxon>
        <taxon>Spermatophyta</taxon>
        <taxon>Magnoliopsida</taxon>
        <taxon>Liliopsida</taxon>
        <taxon>Poales</taxon>
        <taxon>Poaceae</taxon>
        <taxon>BOP clade</taxon>
        <taxon>Pooideae</taxon>
        <taxon>Triticodae</taxon>
        <taxon>Triticeae</taxon>
        <taxon>Triticinae</taxon>
        <taxon>Aegilops</taxon>
    </lineage>
</organism>
<reference evidence="3" key="2">
    <citation type="journal article" date="2017" name="Nat. Plants">
        <title>The Aegilops tauschii genome reveals multiple impacts of transposons.</title>
        <authorList>
            <person name="Zhao G."/>
            <person name="Zou C."/>
            <person name="Li K."/>
            <person name="Wang K."/>
            <person name="Li T."/>
            <person name="Gao L."/>
            <person name="Zhang X."/>
            <person name="Wang H."/>
            <person name="Yang Z."/>
            <person name="Liu X."/>
            <person name="Jiang W."/>
            <person name="Mao L."/>
            <person name="Kong X."/>
            <person name="Jiao Y."/>
            <person name="Jia J."/>
        </authorList>
    </citation>
    <scope>NUCLEOTIDE SEQUENCE [LARGE SCALE GENOMIC DNA]</scope>
    <source>
        <strain evidence="3">cv. AL8/78</strain>
    </source>
</reference>
<name>A0A453PQB4_AEGTS</name>
<dbReference type="AlphaFoldDB" id="A0A453PQB4"/>
<feature type="region of interest" description="Disordered" evidence="1">
    <location>
        <begin position="109"/>
        <end position="178"/>
    </location>
</feature>
<feature type="compositionally biased region" description="Gly residues" evidence="1">
    <location>
        <begin position="131"/>
        <end position="160"/>
    </location>
</feature>
<protein>
    <recommendedName>
        <fullName evidence="4">CCHC-type domain-containing protein</fullName>
    </recommendedName>
</protein>